<evidence type="ECO:0000256" key="7">
    <source>
        <dbReference type="ARBA" id="ARBA00023136"/>
    </source>
</evidence>
<dbReference type="Gene3D" id="1.20.1530.20">
    <property type="match status" value="1"/>
</dbReference>
<feature type="transmembrane region" description="Helical" evidence="8">
    <location>
        <begin position="52"/>
        <end position="70"/>
    </location>
</feature>
<comment type="similarity">
    <text evidence="2">Belongs to the arsenical resistance-3 (ACR3) (TC 2.A.59) family.</text>
</comment>
<comment type="caution">
    <text evidence="9">The sequence shown here is derived from an EMBL/GenBank/DDBJ whole genome shotgun (WGS) entry which is preliminary data.</text>
</comment>
<evidence type="ECO:0000256" key="2">
    <source>
        <dbReference type="ARBA" id="ARBA00010110"/>
    </source>
</evidence>
<protein>
    <submittedName>
        <fullName evidence="9">Arsenic resistance protein</fullName>
    </submittedName>
</protein>
<dbReference type="InterPro" id="IPR002657">
    <property type="entry name" value="BilAc:Na_symport/Acr3"/>
</dbReference>
<evidence type="ECO:0000313" key="9">
    <source>
        <dbReference type="EMBL" id="GAA4284417.1"/>
    </source>
</evidence>
<keyword evidence="4" id="KW-1003">Cell membrane</keyword>
<evidence type="ECO:0000256" key="6">
    <source>
        <dbReference type="ARBA" id="ARBA00022989"/>
    </source>
</evidence>
<reference evidence="10" key="1">
    <citation type="journal article" date="2019" name="Int. J. Syst. Evol. Microbiol.">
        <title>The Global Catalogue of Microorganisms (GCM) 10K type strain sequencing project: providing services to taxonomists for standard genome sequencing and annotation.</title>
        <authorList>
            <consortium name="The Broad Institute Genomics Platform"/>
            <consortium name="The Broad Institute Genome Sequencing Center for Infectious Disease"/>
            <person name="Wu L."/>
            <person name="Ma J."/>
        </authorList>
    </citation>
    <scope>NUCLEOTIDE SEQUENCE [LARGE SCALE GENOMIC DNA]</scope>
    <source>
        <strain evidence="10">JCM 17458</strain>
    </source>
</reference>
<feature type="transmembrane region" description="Helical" evidence="8">
    <location>
        <begin position="25"/>
        <end position="46"/>
    </location>
</feature>
<dbReference type="Pfam" id="PF01758">
    <property type="entry name" value="SBF"/>
    <property type="match status" value="1"/>
</dbReference>
<evidence type="ECO:0000256" key="3">
    <source>
        <dbReference type="ARBA" id="ARBA00022448"/>
    </source>
</evidence>
<feature type="transmembrane region" description="Helical" evidence="8">
    <location>
        <begin position="82"/>
        <end position="104"/>
    </location>
</feature>
<feature type="transmembrane region" description="Helical" evidence="8">
    <location>
        <begin position="110"/>
        <end position="129"/>
    </location>
</feature>
<feature type="transmembrane region" description="Helical" evidence="8">
    <location>
        <begin position="215"/>
        <end position="233"/>
    </location>
</feature>
<evidence type="ECO:0000256" key="5">
    <source>
        <dbReference type="ARBA" id="ARBA00022692"/>
    </source>
</evidence>
<evidence type="ECO:0000313" key="10">
    <source>
        <dbReference type="Proteomes" id="UP001501586"/>
    </source>
</evidence>
<sequence length="348" mass="36269">MQAEPVAISGMSGSGMASAMERRQVGLYLLAIAAGAAVGWAVPAAGDPLEHAISPVLGLLLFATFLGIPFSALGRAVRDMRFMAAVLILNFAVVPVVAFGLSRFVAHERALLVGILLVLLTPCIDYVIVFSGLAGGASDRLLAAAPLLMLVQMLMLPVFLFAFVGPELASVIEPEPFLEALLGLIILPLALAALTQHWARTAAGGRKLMEVMKALMVPLMMTTLAVVVASQFRGVGEEIASLLAVVPLYAAFLVLMIPLGIAASRVARLDPRSARAVVFSGATRNSLVVLPLALALPAPLKLVPLVVVTQTLVELLCMVVCVKVVPRLVPFSGGASWSAPRAPAPPPG</sequence>
<keyword evidence="6 8" id="KW-1133">Transmembrane helix</keyword>
<dbReference type="Proteomes" id="UP001501586">
    <property type="component" value="Unassembled WGS sequence"/>
</dbReference>
<accession>A0ABP8EKE8</accession>
<keyword evidence="5 8" id="KW-0812">Transmembrane</keyword>
<dbReference type="InterPro" id="IPR038770">
    <property type="entry name" value="Na+/solute_symporter_sf"/>
</dbReference>
<keyword evidence="3" id="KW-0813">Transport</keyword>
<keyword evidence="7 8" id="KW-0472">Membrane</keyword>
<feature type="transmembrane region" description="Helical" evidence="8">
    <location>
        <begin position="141"/>
        <end position="164"/>
    </location>
</feature>
<feature type="transmembrane region" description="Helical" evidence="8">
    <location>
        <begin position="176"/>
        <end position="194"/>
    </location>
</feature>
<comment type="subcellular location">
    <subcellularLocation>
        <location evidence="1">Cell membrane</location>
        <topology evidence="1">Multi-pass membrane protein</topology>
    </subcellularLocation>
</comment>
<dbReference type="InterPro" id="IPR004706">
    <property type="entry name" value="Arsenical-R_Acr3"/>
</dbReference>
<keyword evidence="10" id="KW-1185">Reference proteome</keyword>
<dbReference type="PANTHER" id="PTHR43057:SF1">
    <property type="entry name" value="ARSENICAL-RESISTANCE PROTEIN 3"/>
    <property type="match status" value="1"/>
</dbReference>
<evidence type="ECO:0000256" key="4">
    <source>
        <dbReference type="ARBA" id="ARBA00022475"/>
    </source>
</evidence>
<name>A0ABP8EKE8_9MICO</name>
<proteinExistence type="inferred from homology"/>
<gene>
    <name evidence="9" type="ORF">GCM10022261_19480</name>
</gene>
<evidence type="ECO:0000256" key="1">
    <source>
        <dbReference type="ARBA" id="ARBA00004651"/>
    </source>
</evidence>
<dbReference type="EMBL" id="BAABAZ010000006">
    <property type="protein sequence ID" value="GAA4284417.1"/>
    <property type="molecule type" value="Genomic_DNA"/>
</dbReference>
<feature type="transmembrane region" description="Helical" evidence="8">
    <location>
        <begin position="239"/>
        <end position="264"/>
    </location>
</feature>
<evidence type="ECO:0000256" key="8">
    <source>
        <dbReference type="SAM" id="Phobius"/>
    </source>
</evidence>
<organism evidence="9 10">
    <name type="scientific">Brevibacterium daeguense</name>
    <dbReference type="NCBI Taxonomy" id="909936"/>
    <lineage>
        <taxon>Bacteria</taxon>
        <taxon>Bacillati</taxon>
        <taxon>Actinomycetota</taxon>
        <taxon>Actinomycetes</taxon>
        <taxon>Micrococcales</taxon>
        <taxon>Brevibacteriaceae</taxon>
        <taxon>Brevibacterium</taxon>
    </lineage>
</organism>
<dbReference type="PANTHER" id="PTHR43057">
    <property type="entry name" value="ARSENITE EFFLUX TRANSPORTER"/>
    <property type="match status" value="1"/>
</dbReference>